<keyword evidence="3" id="KW-1185">Reference proteome</keyword>
<reference evidence="2" key="1">
    <citation type="submission" date="2020-09" db="EMBL/GenBank/DDBJ databases">
        <title>Genome-Enabled Discovery of Anthraquinone Biosynthesis in Senna tora.</title>
        <authorList>
            <person name="Kang S.-H."/>
            <person name="Pandey R.P."/>
            <person name="Lee C.-M."/>
            <person name="Sim J.-S."/>
            <person name="Jeong J.-T."/>
            <person name="Choi B.-S."/>
            <person name="Jung M."/>
            <person name="Ginzburg D."/>
            <person name="Zhao K."/>
            <person name="Won S.Y."/>
            <person name="Oh T.-J."/>
            <person name="Yu Y."/>
            <person name="Kim N.-H."/>
            <person name="Lee O.R."/>
            <person name="Lee T.-H."/>
            <person name="Bashyal P."/>
            <person name="Kim T.-S."/>
            <person name="Lee W.-H."/>
            <person name="Kawkins C."/>
            <person name="Kim C.-K."/>
            <person name="Kim J.S."/>
            <person name="Ahn B.O."/>
            <person name="Rhee S.Y."/>
            <person name="Sohng J.K."/>
        </authorList>
    </citation>
    <scope>NUCLEOTIDE SEQUENCE</scope>
    <source>
        <tissue evidence="2">Leaf</tissue>
    </source>
</reference>
<organism evidence="2 3">
    <name type="scientific">Senna tora</name>
    <dbReference type="NCBI Taxonomy" id="362788"/>
    <lineage>
        <taxon>Eukaryota</taxon>
        <taxon>Viridiplantae</taxon>
        <taxon>Streptophyta</taxon>
        <taxon>Embryophyta</taxon>
        <taxon>Tracheophyta</taxon>
        <taxon>Spermatophyta</taxon>
        <taxon>Magnoliopsida</taxon>
        <taxon>eudicotyledons</taxon>
        <taxon>Gunneridae</taxon>
        <taxon>Pentapetalae</taxon>
        <taxon>rosids</taxon>
        <taxon>fabids</taxon>
        <taxon>Fabales</taxon>
        <taxon>Fabaceae</taxon>
        <taxon>Caesalpinioideae</taxon>
        <taxon>Cassia clade</taxon>
        <taxon>Senna</taxon>
    </lineage>
</organism>
<dbReference type="AlphaFoldDB" id="A0A834VXR1"/>
<protein>
    <submittedName>
        <fullName evidence="2">Uncharacterized protein</fullName>
    </submittedName>
</protein>
<name>A0A834VXR1_9FABA</name>
<evidence type="ECO:0000256" key="1">
    <source>
        <dbReference type="SAM" id="MobiDB-lite"/>
    </source>
</evidence>
<dbReference type="Proteomes" id="UP000634136">
    <property type="component" value="Unassembled WGS sequence"/>
</dbReference>
<feature type="region of interest" description="Disordered" evidence="1">
    <location>
        <begin position="1"/>
        <end position="28"/>
    </location>
</feature>
<evidence type="ECO:0000313" key="3">
    <source>
        <dbReference type="Proteomes" id="UP000634136"/>
    </source>
</evidence>
<comment type="caution">
    <text evidence="2">The sequence shown here is derived from an EMBL/GenBank/DDBJ whole genome shotgun (WGS) entry which is preliminary data.</text>
</comment>
<sequence>MALPFVSVQKEKGHRVRNPYTRGSSPIR</sequence>
<dbReference type="EMBL" id="JAAIUW010000013">
    <property type="protein sequence ID" value="KAF7802023.1"/>
    <property type="molecule type" value="Genomic_DNA"/>
</dbReference>
<gene>
    <name evidence="2" type="ORF">G2W53_041134</name>
</gene>
<evidence type="ECO:0000313" key="2">
    <source>
        <dbReference type="EMBL" id="KAF7802023.1"/>
    </source>
</evidence>
<proteinExistence type="predicted"/>
<accession>A0A834VXR1</accession>